<dbReference type="GO" id="GO:0016491">
    <property type="term" value="F:oxidoreductase activity"/>
    <property type="evidence" value="ECO:0007669"/>
    <property type="project" value="UniProtKB-KW"/>
</dbReference>
<organism evidence="4 5">
    <name type="scientific">Marinomonas aquiplantarum</name>
    <dbReference type="NCBI Taxonomy" id="491951"/>
    <lineage>
        <taxon>Bacteria</taxon>
        <taxon>Pseudomonadati</taxon>
        <taxon>Pseudomonadota</taxon>
        <taxon>Gammaproteobacteria</taxon>
        <taxon>Oceanospirillales</taxon>
        <taxon>Oceanospirillaceae</taxon>
        <taxon>Marinomonas</taxon>
    </lineage>
</organism>
<evidence type="ECO:0000313" key="5">
    <source>
        <dbReference type="Proteomes" id="UP000252086"/>
    </source>
</evidence>
<keyword evidence="2" id="KW-0560">Oxidoreductase</keyword>
<proteinExistence type="inferred from homology"/>
<dbReference type="InterPro" id="IPR029479">
    <property type="entry name" value="Nitroreductase"/>
</dbReference>
<evidence type="ECO:0000256" key="1">
    <source>
        <dbReference type="ARBA" id="ARBA00007118"/>
    </source>
</evidence>
<reference evidence="4 5" key="1">
    <citation type="submission" date="2018-06" db="EMBL/GenBank/DDBJ databases">
        <title>Genomic Encyclopedia of Type Strains, Phase III (KMG-III): the genomes of soil and plant-associated and newly described type strains.</title>
        <authorList>
            <person name="Whitman W."/>
        </authorList>
    </citation>
    <scope>NUCLEOTIDE SEQUENCE [LARGE SCALE GENOMIC DNA]</scope>
    <source>
        <strain evidence="4 5">CECT 7732</strain>
    </source>
</reference>
<dbReference type="AlphaFoldDB" id="A0A366D3S2"/>
<dbReference type="OrthoDB" id="9784375at2"/>
<dbReference type="Gene3D" id="3.40.109.10">
    <property type="entry name" value="NADH Oxidase"/>
    <property type="match status" value="1"/>
</dbReference>
<dbReference type="InterPro" id="IPR000415">
    <property type="entry name" value="Nitroreductase-like"/>
</dbReference>
<dbReference type="SUPFAM" id="SSF55469">
    <property type="entry name" value="FMN-dependent nitroreductase-like"/>
    <property type="match status" value="1"/>
</dbReference>
<sequence>MSVFNLIEKRRSIKHFDPDHKMSEQEFDKLIKAAILAPTSFNIQHWRFVRVVDENQRHKIQNAAWNQEQISSASELVIIVANTQAWSDNPRRYWKNAPNEVQDMLVSMLENFYQDNAWLQRDEAIRSGAMAGQNLMLAAEEMGYNTSPMIGIEFDKVAELIQLPKDHVIVMMLAIGKGTKPAQPRGGQLPVKELVIENCF</sequence>
<accession>A0A366D3S2</accession>
<gene>
    <name evidence="4" type="ORF">DFP76_103202</name>
</gene>
<dbReference type="PANTHER" id="PTHR43673">
    <property type="entry name" value="NAD(P)H NITROREDUCTASE YDGI-RELATED"/>
    <property type="match status" value="1"/>
</dbReference>
<evidence type="ECO:0000313" key="4">
    <source>
        <dbReference type="EMBL" id="RBO83928.1"/>
    </source>
</evidence>
<evidence type="ECO:0000259" key="3">
    <source>
        <dbReference type="Pfam" id="PF00881"/>
    </source>
</evidence>
<name>A0A366D3S2_9GAMM</name>
<evidence type="ECO:0000256" key="2">
    <source>
        <dbReference type="ARBA" id="ARBA00023002"/>
    </source>
</evidence>
<dbReference type="Proteomes" id="UP000252086">
    <property type="component" value="Unassembled WGS sequence"/>
</dbReference>
<keyword evidence="5" id="KW-1185">Reference proteome</keyword>
<dbReference type="RefSeq" id="WP_113873913.1">
    <property type="nucleotide sequence ID" value="NZ_QNRF01000003.1"/>
</dbReference>
<dbReference type="Pfam" id="PF00881">
    <property type="entry name" value="Nitroreductase"/>
    <property type="match status" value="1"/>
</dbReference>
<feature type="domain" description="Nitroreductase" evidence="3">
    <location>
        <begin position="7"/>
        <end position="177"/>
    </location>
</feature>
<dbReference type="EMBL" id="QNRF01000003">
    <property type="protein sequence ID" value="RBO83928.1"/>
    <property type="molecule type" value="Genomic_DNA"/>
</dbReference>
<dbReference type="CDD" id="cd02137">
    <property type="entry name" value="MhqN-like"/>
    <property type="match status" value="1"/>
</dbReference>
<dbReference type="PANTHER" id="PTHR43673:SF12">
    <property type="entry name" value="PROTEIN DRGA"/>
    <property type="match status" value="1"/>
</dbReference>
<comment type="similarity">
    <text evidence="1">Belongs to the nitroreductase family.</text>
</comment>
<comment type="caution">
    <text evidence="4">The sequence shown here is derived from an EMBL/GenBank/DDBJ whole genome shotgun (WGS) entry which is preliminary data.</text>
</comment>
<protein>
    <submittedName>
        <fullName evidence="4">Nitroreductase</fullName>
    </submittedName>
</protein>